<proteinExistence type="inferred from homology"/>
<dbReference type="InterPro" id="IPR029056">
    <property type="entry name" value="Ribokinase-like"/>
</dbReference>
<dbReference type="Pfam" id="PF00294">
    <property type="entry name" value="PfkB"/>
    <property type="match status" value="1"/>
</dbReference>
<comment type="caution">
    <text evidence="6">The sequence shown here is derived from an EMBL/GenBank/DDBJ whole genome shotgun (WGS) entry which is preliminary data.</text>
</comment>
<dbReference type="GO" id="GO:0016301">
    <property type="term" value="F:kinase activity"/>
    <property type="evidence" value="ECO:0007669"/>
    <property type="project" value="UniProtKB-KW"/>
</dbReference>
<keyword evidence="3 4" id="KW-0418">Kinase</keyword>
<dbReference type="PROSITE" id="PS51257">
    <property type="entry name" value="PROKAR_LIPOPROTEIN"/>
    <property type="match status" value="1"/>
</dbReference>
<dbReference type="PANTHER" id="PTHR42774:SF3">
    <property type="entry name" value="KETOHEXOKINASE"/>
    <property type="match status" value="1"/>
</dbReference>
<name>A0A8J6TRV6_9BACT</name>
<evidence type="ECO:0000256" key="3">
    <source>
        <dbReference type="ARBA" id="ARBA00022777"/>
    </source>
</evidence>
<accession>A0A8J6TRV6</accession>
<gene>
    <name evidence="6" type="ORF">H8D96_21905</name>
</gene>
<evidence type="ECO:0000313" key="7">
    <source>
        <dbReference type="Proteomes" id="UP000605201"/>
    </source>
</evidence>
<evidence type="ECO:0000256" key="2">
    <source>
        <dbReference type="ARBA" id="ARBA00022679"/>
    </source>
</evidence>
<dbReference type="InterPro" id="IPR002173">
    <property type="entry name" value="Carboh/pur_kinase_PfkB_CS"/>
</dbReference>
<dbReference type="EMBL" id="JACNIG010000462">
    <property type="protein sequence ID" value="MBC8434573.1"/>
    <property type="molecule type" value="Genomic_DNA"/>
</dbReference>
<dbReference type="Gene3D" id="3.40.1190.20">
    <property type="match status" value="1"/>
</dbReference>
<organism evidence="6 7">
    <name type="scientific">Candidatus Desulfatibia vada</name>
    <dbReference type="NCBI Taxonomy" id="2841696"/>
    <lineage>
        <taxon>Bacteria</taxon>
        <taxon>Pseudomonadati</taxon>
        <taxon>Thermodesulfobacteriota</taxon>
        <taxon>Desulfobacteria</taxon>
        <taxon>Desulfobacterales</taxon>
        <taxon>Desulfobacterales incertae sedis</taxon>
        <taxon>Candidatus Desulfatibia</taxon>
    </lineage>
</organism>
<dbReference type="InterPro" id="IPR052562">
    <property type="entry name" value="Ketohexokinase-related"/>
</dbReference>
<dbReference type="InterPro" id="IPR011611">
    <property type="entry name" value="PfkB_dom"/>
</dbReference>
<dbReference type="PROSITE" id="PS00584">
    <property type="entry name" value="PFKB_KINASES_2"/>
    <property type="match status" value="1"/>
</dbReference>
<protein>
    <submittedName>
        <fullName evidence="6">Sugar kinase</fullName>
    </submittedName>
</protein>
<evidence type="ECO:0000259" key="5">
    <source>
        <dbReference type="Pfam" id="PF00294"/>
    </source>
</evidence>
<dbReference type="InterPro" id="IPR002139">
    <property type="entry name" value="Ribo/fructo_kinase"/>
</dbReference>
<keyword evidence="2 4" id="KW-0808">Transferase</keyword>
<evidence type="ECO:0000256" key="1">
    <source>
        <dbReference type="ARBA" id="ARBA00010688"/>
    </source>
</evidence>
<dbReference type="PRINTS" id="PR00990">
    <property type="entry name" value="RIBOKINASE"/>
</dbReference>
<dbReference type="PANTHER" id="PTHR42774">
    <property type="entry name" value="PHOSPHOTRANSFERASE SYSTEM TRANSPORT PROTEIN"/>
    <property type="match status" value="1"/>
</dbReference>
<sequence>MDRELQSVQVVGLGQACVDYVGRVPVYPIEDSKMELEGLFTSCGGPAATALVTLARLGVPTSFLGSIGDDPFGVQIADSLEKERVNISFLKITPGHSSQFAFIAVTMGEGKRTIFWNRSSAPELTSKEVSLDRFSGARILHLDGLMMDAGKEAADQAKKRGMTVVMDAGTLRKGTLDLLSRVDILIAAEPLADALVDAKAPRQRALEELRELGPRQVVITLGAKGSMGLDRSGIVRQDVFPVVSMDTTGAGDVYHGAYIYGLLQGWNMTECMVFASAASALKCMNGGGWRGIPDIQAIDSLIKGKGVEN</sequence>
<feature type="domain" description="Carbohydrate kinase PfkB" evidence="5">
    <location>
        <begin position="11"/>
        <end position="288"/>
    </location>
</feature>
<evidence type="ECO:0000256" key="4">
    <source>
        <dbReference type="RuleBase" id="RU003704"/>
    </source>
</evidence>
<reference evidence="6 7" key="1">
    <citation type="submission" date="2020-08" db="EMBL/GenBank/DDBJ databases">
        <title>Bridging the membrane lipid divide: bacteria of the FCB group superphylum have the potential to synthesize archaeal ether lipids.</title>
        <authorList>
            <person name="Villanueva L."/>
            <person name="Von Meijenfeldt F.A.B."/>
            <person name="Westbye A.B."/>
            <person name="Yadav S."/>
            <person name="Hopmans E.C."/>
            <person name="Dutilh B.E."/>
            <person name="Sinninghe Damste J.S."/>
        </authorList>
    </citation>
    <scope>NUCLEOTIDE SEQUENCE [LARGE SCALE GENOMIC DNA]</scope>
    <source>
        <strain evidence="6">NIOZ-UU17</strain>
    </source>
</reference>
<dbReference type="Proteomes" id="UP000605201">
    <property type="component" value="Unassembled WGS sequence"/>
</dbReference>
<dbReference type="AlphaFoldDB" id="A0A8J6TRV6"/>
<comment type="similarity">
    <text evidence="1 4">Belongs to the carbohydrate kinase PfkB family.</text>
</comment>
<evidence type="ECO:0000313" key="6">
    <source>
        <dbReference type="EMBL" id="MBC8434573.1"/>
    </source>
</evidence>
<dbReference type="SUPFAM" id="SSF53613">
    <property type="entry name" value="Ribokinase-like"/>
    <property type="match status" value="1"/>
</dbReference>